<gene>
    <name evidence="1" type="ORF">KCMC57_60780</name>
</gene>
<dbReference type="InterPro" id="IPR028957">
    <property type="entry name" value="Imm50"/>
</dbReference>
<protein>
    <submittedName>
        <fullName evidence="1">Uncharacterized protein</fullName>
    </submittedName>
</protein>
<dbReference type="Pfam" id="PF15594">
    <property type="entry name" value="Imm50"/>
    <property type="match status" value="1"/>
</dbReference>
<dbReference type="RefSeq" id="WP_407991780.1">
    <property type="nucleotide sequence ID" value="NZ_AP035881.2"/>
</dbReference>
<organism evidence="1">
    <name type="scientific">Kitasatospora sp. CMC57</name>
    <dbReference type="NCBI Taxonomy" id="3231513"/>
    <lineage>
        <taxon>Bacteria</taxon>
        <taxon>Bacillati</taxon>
        <taxon>Actinomycetota</taxon>
        <taxon>Actinomycetes</taxon>
        <taxon>Kitasatosporales</taxon>
        <taxon>Streptomycetaceae</taxon>
        <taxon>Kitasatospora</taxon>
    </lineage>
</organism>
<dbReference type="AlphaFoldDB" id="A0AB33KAA2"/>
<dbReference type="EMBL" id="AP035881">
    <property type="protein sequence ID" value="BFP49710.1"/>
    <property type="molecule type" value="Genomic_DNA"/>
</dbReference>
<evidence type="ECO:0000313" key="1">
    <source>
        <dbReference type="EMBL" id="BFP49710.1"/>
    </source>
</evidence>
<name>A0AB33KAA2_9ACTN</name>
<proteinExistence type="predicted"/>
<accession>A0AB33KAA2</accession>
<sequence length="131" mass="14436">MSERDWSAELANPESIREVLGTPPRPLTDYHLDSVLIDEREASVTLRFSDFGIPAGATGLWHARGHNAVEFVLVCSGVKNFEVDGWSGWPTTVASFTQRTVVLGGQDKHVSFDTDEICAQSPVGHRRSRAQ</sequence>
<reference evidence="1" key="1">
    <citation type="submission" date="2024-07" db="EMBL/GenBank/DDBJ databases">
        <title>Complete genome sequences of cellulolytic bacteria, Kitasatospora sp. CMC57 and Streptomyces sp. CMC78, isolated from Japanese agricultural soil.</title>
        <authorList>
            <person name="Hashimoto T."/>
            <person name="Ito M."/>
            <person name="Iwamoto M."/>
            <person name="Fukahori D."/>
            <person name="Shoda T."/>
            <person name="Sakoda M."/>
            <person name="Morohoshi T."/>
            <person name="Mitsuboshi M."/>
            <person name="Nishizawa T."/>
        </authorList>
    </citation>
    <scope>NUCLEOTIDE SEQUENCE</scope>
    <source>
        <strain evidence="1">CMC57</strain>
    </source>
</reference>